<evidence type="ECO:0000313" key="2">
    <source>
        <dbReference type="Proteomes" id="UP000638648"/>
    </source>
</evidence>
<keyword evidence="2" id="KW-1185">Reference proteome</keyword>
<sequence>MATTLPLRGIGVDSIWNRSGIGVRTRFLDAGVAATDG</sequence>
<protein>
    <submittedName>
        <fullName evidence="1">Uncharacterized protein</fullName>
    </submittedName>
</protein>
<organism evidence="1 2">
    <name type="scientific">Actinopolymorpha pittospori</name>
    <dbReference type="NCBI Taxonomy" id="648752"/>
    <lineage>
        <taxon>Bacteria</taxon>
        <taxon>Bacillati</taxon>
        <taxon>Actinomycetota</taxon>
        <taxon>Actinomycetes</taxon>
        <taxon>Propionibacteriales</taxon>
        <taxon>Actinopolymorphaceae</taxon>
        <taxon>Actinopolymorpha</taxon>
    </lineage>
</organism>
<reference evidence="1" key="1">
    <citation type="submission" date="2020-10" db="EMBL/GenBank/DDBJ databases">
        <title>Sequencing the genomes of 1000 actinobacteria strains.</title>
        <authorList>
            <person name="Klenk H.-P."/>
        </authorList>
    </citation>
    <scope>NUCLEOTIDE SEQUENCE</scope>
    <source>
        <strain evidence="1">DSM 45354</strain>
    </source>
</reference>
<proteinExistence type="predicted"/>
<name>A0A927N515_9ACTN</name>
<comment type="caution">
    <text evidence="1">The sequence shown here is derived from an EMBL/GenBank/DDBJ whole genome shotgun (WGS) entry which is preliminary data.</text>
</comment>
<dbReference type="AlphaFoldDB" id="A0A927N515"/>
<dbReference type="EMBL" id="JADBEM010000001">
    <property type="protein sequence ID" value="MBE1612815.1"/>
    <property type="molecule type" value="Genomic_DNA"/>
</dbReference>
<dbReference type="Proteomes" id="UP000638648">
    <property type="component" value="Unassembled WGS sequence"/>
</dbReference>
<gene>
    <name evidence="1" type="ORF">HEB94_009663</name>
</gene>
<accession>A0A927N515</accession>
<evidence type="ECO:0000313" key="1">
    <source>
        <dbReference type="EMBL" id="MBE1612815.1"/>
    </source>
</evidence>